<evidence type="ECO:0000259" key="5">
    <source>
        <dbReference type="PROSITE" id="PS50878"/>
    </source>
</evidence>
<dbReference type="Proteomes" id="UP001529510">
    <property type="component" value="Unassembled WGS sequence"/>
</dbReference>
<accession>A0ABD0MVC5</accession>
<dbReference type="CDD" id="cd01647">
    <property type="entry name" value="RT_LTR"/>
    <property type="match status" value="1"/>
</dbReference>
<evidence type="ECO:0000259" key="6">
    <source>
        <dbReference type="PROSITE" id="PS50994"/>
    </source>
</evidence>
<feature type="region of interest" description="Disordered" evidence="4">
    <location>
        <begin position="492"/>
        <end position="512"/>
    </location>
</feature>
<sequence length="1199" mass="137444">QQNVDAGPNLKFDFRNSPLSEEWKKRITAKLNSYSDVFAQHDLDYGHATKVKHRIKLSDETPFKQRSRPIHPRDYEAVKKHLQSLLDAGIIRESESPFSSPIVVVRKRNGDVRLCVDYRRLNLRTIKDAYALPNLEESFCALSGSRWFSVMDLKSGFYQIEMEESDKQKTAFVCPLGFWEWNRMPQGITNAPSTFQRLMEKCMGDINLREVLVFLDDLIVFSKTLEEHEVRLTHVFDRLREYGLKLSSDKCHFFQTSVRYLGHIVSDKGVETDPEKVRALKTWPRPQTLKELKSFLGFSGYYRRFVQDYSKIVKPLTNLTSGYPPVRKGCVMAKAGSKYLNPKDPFAERWTPACQEAFETIIHKLTTSPILGFADPQLPYTLHTDASTTGLGAALYQKQNGQDRVIAYASRGLSQSESRYPAHKLEFLALKWAVTEKFHDYLYGNVFTVLTDNNPLRYVLTTAKLDAASYRWLAALSTFTFDIKYRAGRQNHDADGLSRRPHGECENDKPSEEESSRILQFISSHFTSDLYPVEAVKATCQKHIMANEEGDVPPCLIESLAIHSNAIPEAFNEDELSYGLTTVPKYSNAELADLQRKDPIISRILNMIQLGEPAPPNLKAEPAEFCLLLREMNRLEMVDGLLYRRRQCDHRSVYQFVLPSVLRSSVLDSLHNEMGHFGFERTLELVRARFYWPKMSSDVETKIRTCGRCVRRKSQPEKAAPLVNIQTSRPMELVCMDFLSLEPDSYNTKDILVVTDHFTKYAVAIPTKDQKASTVARCLWEHFLVHYGFPERLHSDQGRDFESKTIRELCSLAGIRKVRTSPYHPRGNPVERYNRTLLSMLGTLQDKQKTKWREHVKPLTHAYNCTRNDVTGFSPYELMFGRQPRLPIDIAFGLPVRGTTSISHSQYVKSLKSHLEESYQLAIKNAQKVARKNKERFDIRIRESTLDVGDRVLVRNLKLRGKHKLCDRWESAIYIVQKKVENVPVYTVCPEGKDGPLRTMHRDMLLPCGFLSDVKDDDVRSDTVQKKPITRSSPVQPDEEMPYIEVEDDFVNPVDIPVLEKRFIEVYEIPKGQAADGIVKSVNEREQPTSETPPAISDSHSDRIAENQGQMGQSLDLPLLEMSEPLYEVSLEDDDVPLLDLSESNTDQNREESNQQTDTNDVVPIESTTADRDVQDTGENLRRSERTRRAPGKLTYPIL</sequence>
<dbReference type="Pfam" id="PF17919">
    <property type="entry name" value="RT_RNaseH_2"/>
    <property type="match status" value="1"/>
</dbReference>
<dbReference type="Pfam" id="PF00665">
    <property type="entry name" value="rve"/>
    <property type="match status" value="1"/>
</dbReference>
<dbReference type="InterPro" id="IPR043128">
    <property type="entry name" value="Rev_trsase/Diguanyl_cyclase"/>
</dbReference>
<evidence type="ECO:0000313" key="8">
    <source>
        <dbReference type="Proteomes" id="UP001529510"/>
    </source>
</evidence>
<feature type="domain" description="Integrase catalytic" evidence="6">
    <location>
        <begin position="726"/>
        <end position="883"/>
    </location>
</feature>
<dbReference type="PROSITE" id="PS50878">
    <property type="entry name" value="RT_POL"/>
    <property type="match status" value="1"/>
</dbReference>
<dbReference type="FunFam" id="3.10.10.10:FF:000004">
    <property type="entry name" value="Uncharacterized protein"/>
    <property type="match status" value="1"/>
</dbReference>
<dbReference type="InterPro" id="IPR000477">
    <property type="entry name" value="RT_dom"/>
</dbReference>
<feature type="non-terminal residue" evidence="7">
    <location>
        <position position="1"/>
    </location>
</feature>
<dbReference type="FunFam" id="3.10.20.370:FF:000001">
    <property type="entry name" value="Retrovirus-related Pol polyprotein from transposon 17.6-like protein"/>
    <property type="match status" value="1"/>
</dbReference>
<dbReference type="PANTHER" id="PTHR37984:SF15">
    <property type="entry name" value="INTEGRASE CATALYTIC DOMAIN-CONTAINING PROTEIN"/>
    <property type="match status" value="1"/>
</dbReference>
<dbReference type="GO" id="GO:0004523">
    <property type="term" value="F:RNA-DNA hybrid ribonuclease activity"/>
    <property type="evidence" value="ECO:0007669"/>
    <property type="project" value="UniProtKB-EC"/>
</dbReference>
<dbReference type="FunFam" id="1.10.340.70:FF:000001">
    <property type="entry name" value="Retrovirus-related Pol polyprotein from transposon gypsy-like Protein"/>
    <property type="match status" value="1"/>
</dbReference>
<dbReference type="PROSITE" id="PS50994">
    <property type="entry name" value="INTEGRASE"/>
    <property type="match status" value="1"/>
</dbReference>
<feature type="region of interest" description="Disordered" evidence="4">
    <location>
        <begin position="1139"/>
        <end position="1199"/>
    </location>
</feature>
<proteinExistence type="inferred from homology"/>
<comment type="similarity">
    <text evidence="1">Belongs to the beta type-B retroviral polymerase family. HERV class-II K(HML-2) pol subfamily.</text>
</comment>
<evidence type="ECO:0000256" key="4">
    <source>
        <dbReference type="SAM" id="MobiDB-lite"/>
    </source>
</evidence>
<dbReference type="SUPFAM" id="SSF56672">
    <property type="entry name" value="DNA/RNA polymerases"/>
    <property type="match status" value="1"/>
</dbReference>
<dbReference type="SUPFAM" id="SSF53098">
    <property type="entry name" value="Ribonuclease H-like"/>
    <property type="match status" value="1"/>
</dbReference>
<dbReference type="InterPro" id="IPR041588">
    <property type="entry name" value="Integrase_H2C2"/>
</dbReference>
<dbReference type="EC" id="3.1.26.4" evidence="2"/>
<dbReference type="EMBL" id="JAMKFB020000194">
    <property type="protein sequence ID" value="KAL0152058.1"/>
    <property type="molecule type" value="Genomic_DNA"/>
</dbReference>
<evidence type="ECO:0000256" key="3">
    <source>
        <dbReference type="ARBA" id="ARBA00039658"/>
    </source>
</evidence>
<dbReference type="FunFam" id="3.30.420.10:FF:000269">
    <property type="entry name" value="Uncharacterized protein"/>
    <property type="match status" value="1"/>
</dbReference>
<dbReference type="Gene3D" id="3.30.420.10">
    <property type="entry name" value="Ribonuclease H-like superfamily/Ribonuclease H"/>
    <property type="match status" value="1"/>
</dbReference>
<dbReference type="Pfam" id="PF17921">
    <property type="entry name" value="Integrase_H2C2"/>
    <property type="match status" value="1"/>
</dbReference>
<evidence type="ECO:0000256" key="2">
    <source>
        <dbReference type="ARBA" id="ARBA00012180"/>
    </source>
</evidence>
<dbReference type="AlphaFoldDB" id="A0ABD0MVC5"/>
<dbReference type="GO" id="GO:0006259">
    <property type="term" value="P:DNA metabolic process"/>
    <property type="evidence" value="ECO:0007669"/>
    <property type="project" value="UniProtKB-ARBA"/>
</dbReference>
<organism evidence="7 8">
    <name type="scientific">Cirrhinus mrigala</name>
    <name type="common">Mrigala</name>
    <dbReference type="NCBI Taxonomy" id="683832"/>
    <lineage>
        <taxon>Eukaryota</taxon>
        <taxon>Metazoa</taxon>
        <taxon>Chordata</taxon>
        <taxon>Craniata</taxon>
        <taxon>Vertebrata</taxon>
        <taxon>Euteleostomi</taxon>
        <taxon>Actinopterygii</taxon>
        <taxon>Neopterygii</taxon>
        <taxon>Teleostei</taxon>
        <taxon>Ostariophysi</taxon>
        <taxon>Cypriniformes</taxon>
        <taxon>Cyprinidae</taxon>
        <taxon>Labeoninae</taxon>
        <taxon>Labeonini</taxon>
        <taxon>Cirrhinus</taxon>
    </lineage>
</organism>
<evidence type="ECO:0000313" key="7">
    <source>
        <dbReference type="EMBL" id="KAL0152058.1"/>
    </source>
</evidence>
<reference evidence="7 8" key="1">
    <citation type="submission" date="2024-05" db="EMBL/GenBank/DDBJ databases">
        <title>Genome sequencing and assembly of Indian major carp, Cirrhinus mrigala (Hamilton, 1822).</title>
        <authorList>
            <person name="Mohindra V."/>
            <person name="Chowdhury L.M."/>
            <person name="Lal K."/>
            <person name="Jena J.K."/>
        </authorList>
    </citation>
    <scope>NUCLEOTIDE SEQUENCE [LARGE SCALE GENOMIC DNA]</scope>
    <source>
        <strain evidence="7">CM1030</strain>
        <tissue evidence="7">Blood</tissue>
    </source>
</reference>
<dbReference type="Gene3D" id="3.30.70.270">
    <property type="match status" value="2"/>
</dbReference>
<feature type="domain" description="Reverse transcriptase" evidence="5">
    <location>
        <begin position="86"/>
        <end position="265"/>
    </location>
</feature>
<evidence type="ECO:0000256" key="1">
    <source>
        <dbReference type="ARBA" id="ARBA00010879"/>
    </source>
</evidence>
<protein>
    <recommendedName>
        <fullName evidence="3">Gypsy retrotransposon integrase-like protein 1</fullName>
        <ecNumber evidence="2">3.1.26.4</ecNumber>
    </recommendedName>
</protein>
<dbReference type="InterPro" id="IPR001584">
    <property type="entry name" value="Integrase_cat-core"/>
</dbReference>
<dbReference type="InterPro" id="IPR012337">
    <property type="entry name" value="RNaseH-like_sf"/>
</dbReference>
<dbReference type="InterPro" id="IPR050951">
    <property type="entry name" value="Retrovirus_Pol_polyprotein"/>
</dbReference>
<dbReference type="PANTHER" id="PTHR37984">
    <property type="entry name" value="PROTEIN CBG26694"/>
    <property type="match status" value="1"/>
</dbReference>
<dbReference type="CDD" id="cd09274">
    <property type="entry name" value="RNase_HI_RT_Ty3"/>
    <property type="match status" value="1"/>
</dbReference>
<dbReference type="Gene3D" id="3.10.10.10">
    <property type="entry name" value="HIV Type 1 Reverse Transcriptase, subunit A, domain 1"/>
    <property type="match status" value="1"/>
</dbReference>
<dbReference type="Gene3D" id="1.10.340.70">
    <property type="match status" value="1"/>
</dbReference>
<dbReference type="InterPro" id="IPR041577">
    <property type="entry name" value="RT_RNaseH_2"/>
</dbReference>
<dbReference type="InterPro" id="IPR043502">
    <property type="entry name" value="DNA/RNA_pol_sf"/>
</dbReference>
<feature type="non-terminal residue" evidence="7">
    <location>
        <position position="1199"/>
    </location>
</feature>
<dbReference type="Pfam" id="PF00078">
    <property type="entry name" value="RVT_1"/>
    <property type="match status" value="1"/>
</dbReference>
<gene>
    <name evidence="7" type="ORF">M9458_052637</name>
</gene>
<name>A0ABD0MVC5_CIRMR</name>
<feature type="compositionally biased region" description="Basic and acidic residues" evidence="4">
    <location>
        <begin position="1169"/>
        <end position="1188"/>
    </location>
</feature>
<keyword evidence="8" id="KW-1185">Reference proteome</keyword>
<dbReference type="InterPro" id="IPR036397">
    <property type="entry name" value="RNaseH_sf"/>
</dbReference>
<dbReference type="FunFam" id="3.30.70.270:FF:000020">
    <property type="entry name" value="Transposon Tf2-6 polyprotein-like Protein"/>
    <property type="match status" value="1"/>
</dbReference>
<comment type="caution">
    <text evidence="7">The sequence shown here is derived from an EMBL/GenBank/DDBJ whole genome shotgun (WGS) entry which is preliminary data.</text>
</comment>